<name>A0ABN1GW27_9ACTN</name>
<keyword evidence="2" id="KW-1185">Reference proteome</keyword>
<dbReference type="Proteomes" id="UP001500668">
    <property type="component" value="Unassembled WGS sequence"/>
</dbReference>
<accession>A0ABN1GW27</accession>
<evidence type="ECO:0000313" key="1">
    <source>
        <dbReference type="EMBL" id="GAA0621442.1"/>
    </source>
</evidence>
<evidence type="ECO:0000313" key="2">
    <source>
        <dbReference type="Proteomes" id="UP001500668"/>
    </source>
</evidence>
<comment type="caution">
    <text evidence="1">The sequence shown here is derived from an EMBL/GenBank/DDBJ whole genome shotgun (WGS) entry which is preliminary data.</text>
</comment>
<gene>
    <name evidence="1" type="ORF">GCM10010394_60120</name>
</gene>
<proteinExistence type="predicted"/>
<organism evidence="1 2">
    <name type="scientific">Streptomyces crystallinus</name>
    <dbReference type="NCBI Taxonomy" id="68191"/>
    <lineage>
        <taxon>Bacteria</taxon>
        <taxon>Bacillati</taxon>
        <taxon>Actinomycetota</taxon>
        <taxon>Actinomycetes</taxon>
        <taxon>Kitasatosporales</taxon>
        <taxon>Streptomycetaceae</taxon>
        <taxon>Streptomyces</taxon>
    </lineage>
</organism>
<sequence length="101" mass="11094">MAAVTLAPRWYWPHPAPSLNPPGAGGGLRRLFAGCAPAVVRLRAGGGLVAQFPAPLKAGWLSWVLRPTRALKAWWLSLVLWPARALTAWWLSWVLRLRPAP</sequence>
<dbReference type="EMBL" id="BAAACA010000043">
    <property type="protein sequence ID" value="GAA0621442.1"/>
    <property type="molecule type" value="Genomic_DNA"/>
</dbReference>
<protein>
    <submittedName>
        <fullName evidence="1">Uncharacterized protein</fullName>
    </submittedName>
</protein>
<reference evidence="2" key="1">
    <citation type="journal article" date="2019" name="Int. J. Syst. Evol. Microbiol.">
        <title>The Global Catalogue of Microorganisms (GCM) 10K type strain sequencing project: providing services to taxonomists for standard genome sequencing and annotation.</title>
        <authorList>
            <consortium name="The Broad Institute Genomics Platform"/>
            <consortium name="The Broad Institute Genome Sequencing Center for Infectious Disease"/>
            <person name="Wu L."/>
            <person name="Ma J."/>
        </authorList>
    </citation>
    <scope>NUCLEOTIDE SEQUENCE [LARGE SCALE GENOMIC DNA]</scope>
    <source>
        <strain evidence="2">JCM 5067</strain>
    </source>
</reference>